<evidence type="ECO:0000313" key="1">
    <source>
        <dbReference type="EMBL" id="KAE9521491.1"/>
    </source>
</evidence>
<sequence>MDKLYAYYHQSHKNSMGLDKSCVEVGIDMKNIGRVLNVRWSASSFRTIKAIWNNYPGIYLHNLDSFTMFFPPSEMNRTIRILESLKAEPGEKEKEIIEAIRKGIHKDVNITVKKSGGINRIQFLQNLVDRMRHRLFDDSKNSTMLEDLQVIDEVFKTATNDAKGEDEVKRVSRKLD</sequence>
<protein>
    <submittedName>
        <fullName evidence="1">Uncharacterized protein</fullName>
    </submittedName>
</protein>
<proteinExistence type="predicted"/>
<accession>A0A6G0SUW1</accession>
<organism evidence="1 2">
    <name type="scientific">Aphis glycines</name>
    <name type="common">Soybean aphid</name>
    <dbReference type="NCBI Taxonomy" id="307491"/>
    <lineage>
        <taxon>Eukaryota</taxon>
        <taxon>Metazoa</taxon>
        <taxon>Ecdysozoa</taxon>
        <taxon>Arthropoda</taxon>
        <taxon>Hexapoda</taxon>
        <taxon>Insecta</taxon>
        <taxon>Pterygota</taxon>
        <taxon>Neoptera</taxon>
        <taxon>Paraneoptera</taxon>
        <taxon>Hemiptera</taxon>
        <taxon>Sternorrhyncha</taxon>
        <taxon>Aphidomorpha</taxon>
        <taxon>Aphidoidea</taxon>
        <taxon>Aphididae</taxon>
        <taxon>Aphidini</taxon>
        <taxon>Aphis</taxon>
        <taxon>Aphis</taxon>
    </lineage>
</organism>
<dbReference type="AlphaFoldDB" id="A0A6G0SUW1"/>
<keyword evidence="2" id="KW-1185">Reference proteome</keyword>
<dbReference type="Proteomes" id="UP000475862">
    <property type="component" value="Unassembled WGS sequence"/>
</dbReference>
<dbReference type="EMBL" id="VYZN01002784">
    <property type="protein sequence ID" value="KAE9521491.1"/>
    <property type="molecule type" value="Genomic_DNA"/>
</dbReference>
<comment type="caution">
    <text evidence="1">The sequence shown here is derived from an EMBL/GenBank/DDBJ whole genome shotgun (WGS) entry which is preliminary data.</text>
</comment>
<evidence type="ECO:0000313" key="2">
    <source>
        <dbReference type="Proteomes" id="UP000475862"/>
    </source>
</evidence>
<dbReference type="OrthoDB" id="6625938at2759"/>
<name>A0A6G0SUW1_APHGL</name>
<gene>
    <name evidence="1" type="ORF">AGLY_018090</name>
</gene>
<reference evidence="1 2" key="1">
    <citation type="submission" date="2019-08" db="EMBL/GenBank/DDBJ databases">
        <title>The genome of the soybean aphid Biotype 1, its phylome, world population structure and adaptation to the North American continent.</title>
        <authorList>
            <person name="Giordano R."/>
            <person name="Donthu R.K."/>
            <person name="Hernandez A.G."/>
            <person name="Wright C.L."/>
            <person name="Zimin A.V."/>
        </authorList>
    </citation>
    <scope>NUCLEOTIDE SEQUENCE [LARGE SCALE GENOMIC DNA]</scope>
    <source>
        <tissue evidence="1">Whole aphids</tissue>
    </source>
</reference>